<keyword evidence="2" id="KW-1185">Reference proteome</keyword>
<accession>A0ACD3Z497</accession>
<reference evidence="1" key="1">
    <citation type="submission" date="2021-11" db="EMBL/GenBank/DDBJ databases">
        <title>Fusarium solani-melongenae Genome sequencing and assembly.</title>
        <authorList>
            <person name="Xie S."/>
            <person name="Huang L."/>
            <person name="Zhang X."/>
        </authorList>
    </citation>
    <scope>NUCLEOTIDE SEQUENCE</scope>
    <source>
        <strain evidence="1">CRI 24-3</strain>
    </source>
</reference>
<protein>
    <submittedName>
        <fullName evidence="1">Uncharacterized protein</fullName>
    </submittedName>
</protein>
<evidence type="ECO:0000313" key="1">
    <source>
        <dbReference type="EMBL" id="UPK96032.1"/>
    </source>
</evidence>
<gene>
    <name evidence="1" type="ORF">LCI18_006967</name>
</gene>
<name>A0ACD3Z497_FUSSC</name>
<evidence type="ECO:0000313" key="2">
    <source>
        <dbReference type="Proteomes" id="UP000830768"/>
    </source>
</evidence>
<dbReference type="EMBL" id="CP090035">
    <property type="protein sequence ID" value="UPK96032.1"/>
    <property type="molecule type" value="Genomic_DNA"/>
</dbReference>
<sequence>MESSCAYGNQSKDWSTQLNGPVRQEVRIHLDSARVTPARNPPPELPSVSDTFYLGPIPALDEDRDGHDGVQARQRPSPIINKDDVERISDMGIEIRHKYELVLGQTTGTGVACVEQLRLKVESQKGRIDVQGKIIEQWSRSQVKPRRGDVSIHVSPDTIPDSRMQQRTNDIKRRFQTIRGKLDDAVKQLQHIPKQSQSHKGEGRIKDSKLSQLSKLPKSSKVSKSSKAPRSFEASKSSEAFKILEVFENLKEFVGQIERDIVAIESHVYQLSGCPLLSKSTNGFDTLFVSSSATRTLYRHLCQACPARDQHSHTALVSLVPEKEPHCIVPDDVAITTYHVAIESTFREGDYIWFEAQSTLLLPGGGNDAVFAEPSSPQAVMDELRQWLRRDSGYSEASSTLPREQIQLPHRGPESRDLYRIKVCPGTLAQGSDGLAMCIGSDQGSGCHEMRYLDEERRPRASCKPLNLSDIIRQGKVRGSHSRPDLWKRSHKLRNDRYKIAFKIAEAALRYGWGEWLGETWGIQNIEFHPYESENMPFLRAKIAKHGRGKLEAFMFNLGFVFLQLGLWELLDICTSEAIFDRDLENQLTRLSTKTSAEFHEAVRYCCEFSRYGDCQEDDNDDNDFHQTFYQKVISPLRAMAKEEERQN</sequence>
<organism evidence="1 2">
    <name type="scientific">Fusarium solani subsp. cucurbitae</name>
    <name type="common">Neocosmosporum cucurbitae</name>
    <dbReference type="NCBI Taxonomy" id="2747967"/>
    <lineage>
        <taxon>Eukaryota</taxon>
        <taxon>Fungi</taxon>
        <taxon>Dikarya</taxon>
        <taxon>Ascomycota</taxon>
        <taxon>Pezizomycotina</taxon>
        <taxon>Sordariomycetes</taxon>
        <taxon>Hypocreomycetidae</taxon>
        <taxon>Hypocreales</taxon>
        <taxon>Nectriaceae</taxon>
        <taxon>Fusarium</taxon>
        <taxon>Fusarium solani species complex</taxon>
    </lineage>
</organism>
<dbReference type="Proteomes" id="UP000830768">
    <property type="component" value="Chromosome 6"/>
</dbReference>
<proteinExistence type="predicted"/>